<evidence type="ECO:0000256" key="2">
    <source>
        <dbReference type="ARBA" id="ARBA00010617"/>
    </source>
</evidence>
<evidence type="ECO:0000313" key="6">
    <source>
        <dbReference type="EMBL" id="TMQ48544.1"/>
    </source>
</evidence>
<keyword evidence="4" id="KW-0560">Oxidoreductase</keyword>
<dbReference type="PANTHER" id="PTHR24305">
    <property type="entry name" value="CYTOCHROME P450"/>
    <property type="match status" value="1"/>
</dbReference>
<dbReference type="AlphaFoldDB" id="A0A538SAY5"/>
<dbReference type="GO" id="GO:0004497">
    <property type="term" value="F:monooxygenase activity"/>
    <property type="evidence" value="ECO:0007669"/>
    <property type="project" value="UniProtKB-KW"/>
</dbReference>
<feature type="binding site" description="axial binding residue" evidence="3">
    <location>
        <position position="421"/>
    </location>
    <ligand>
        <name>heme</name>
        <dbReference type="ChEBI" id="CHEBI:30413"/>
    </ligand>
    <ligandPart>
        <name>Fe</name>
        <dbReference type="ChEBI" id="CHEBI:18248"/>
    </ligandPart>
</feature>
<comment type="cofactor">
    <cofactor evidence="1 3">
        <name>heme</name>
        <dbReference type="ChEBI" id="CHEBI:30413"/>
    </cofactor>
</comment>
<dbReference type="Pfam" id="PF00067">
    <property type="entry name" value="p450"/>
    <property type="match status" value="1"/>
</dbReference>
<keyword evidence="3 4" id="KW-0349">Heme</keyword>
<keyword evidence="3 4" id="KW-0479">Metal-binding</keyword>
<proteinExistence type="inferred from homology"/>
<name>A0A538SAY5_UNCEI</name>
<dbReference type="Proteomes" id="UP000320184">
    <property type="component" value="Unassembled WGS sequence"/>
</dbReference>
<dbReference type="Gene3D" id="1.10.630.10">
    <property type="entry name" value="Cytochrome P450"/>
    <property type="match status" value="1"/>
</dbReference>
<dbReference type="PRINTS" id="PR00385">
    <property type="entry name" value="P450"/>
</dbReference>
<dbReference type="GO" id="GO:0020037">
    <property type="term" value="F:heme binding"/>
    <property type="evidence" value="ECO:0007669"/>
    <property type="project" value="InterPro"/>
</dbReference>
<comment type="caution">
    <text evidence="6">The sequence shown here is derived from an EMBL/GenBank/DDBJ whole genome shotgun (WGS) entry which is preliminary data.</text>
</comment>
<protein>
    <submittedName>
        <fullName evidence="6">Cytochrome P450</fullName>
    </submittedName>
</protein>
<evidence type="ECO:0000256" key="1">
    <source>
        <dbReference type="ARBA" id="ARBA00001971"/>
    </source>
</evidence>
<sequence length="475" mass="52998">MQASETRLAPEAPASPRLTAMPGGVSPRRALPRGPRTPRLFQSLRYSLWPYASLDISTRRYGDCYTAYPLGGPPMVVFTDPEAIKEIFTSDGAELRAGEAAGPILGPILGWHSILLLDGERHHRERRLMAPPFHGERMHVYGRIMREIADRVVDGWPLGQPFPIHHEMQAITLDIILRAVFGVDEGARFARIRERIVRFLAQADGPAAAFLAIRPFQIELRGLTPWGRFVRDREAIRAELVAEIARRRSEGTEGRTDILSMLVEARDEQGEPMTDAELIDEMFTLLMAGHETTATSLAWVFHHVLDRPDVLAKLRAELGRVVGDGPVEAQHVPQLEYLDAVLKESQRLTPVATNVIRRLTGPMRIAGRDLPAGITVSACIYATHRRPDLWPEPERFDPERFVGARPAPYTFFPFGGGIRRCIGAAFATYEMKIVLAQVLSRVELGSAPGYRMRPVLRTITIAPSGGMPVVAERRR</sequence>
<evidence type="ECO:0000256" key="3">
    <source>
        <dbReference type="PIRSR" id="PIRSR602401-1"/>
    </source>
</evidence>
<evidence type="ECO:0000256" key="4">
    <source>
        <dbReference type="RuleBase" id="RU000461"/>
    </source>
</evidence>
<comment type="similarity">
    <text evidence="2 4">Belongs to the cytochrome P450 family.</text>
</comment>
<dbReference type="PANTHER" id="PTHR24305:SF166">
    <property type="entry name" value="CYTOCHROME P450 12A4, MITOCHONDRIAL-RELATED"/>
    <property type="match status" value="1"/>
</dbReference>
<organism evidence="6 7">
    <name type="scientific">Eiseniibacteriota bacterium</name>
    <dbReference type="NCBI Taxonomy" id="2212470"/>
    <lineage>
        <taxon>Bacteria</taxon>
        <taxon>Candidatus Eiseniibacteriota</taxon>
    </lineage>
</organism>
<evidence type="ECO:0000256" key="5">
    <source>
        <dbReference type="SAM" id="MobiDB-lite"/>
    </source>
</evidence>
<evidence type="ECO:0000313" key="7">
    <source>
        <dbReference type="Proteomes" id="UP000320184"/>
    </source>
</evidence>
<dbReference type="InterPro" id="IPR036396">
    <property type="entry name" value="Cyt_P450_sf"/>
</dbReference>
<dbReference type="GO" id="GO:0016705">
    <property type="term" value="F:oxidoreductase activity, acting on paired donors, with incorporation or reduction of molecular oxygen"/>
    <property type="evidence" value="ECO:0007669"/>
    <property type="project" value="InterPro"/>
</dbReference>
<dbReference type="EMBL" id="VBOT01000138">
    <property type="protein sequence ID" value="TMQ48544.1"/>
    <property type="molecule type" value="Genomic_DNA"/>
</dbReference>
<reference evidence="6 7" key="1">
    <citation type="journal article" date="2019" name="Nat. Microbiol.">
        <title>Mediterranean grassland soil C-N compound turnover is dependent on rainfall and depth, and is mediated by genomically divergent microorganisms.</title>
        <authorList>
            <person name="Diamond S."/>
            <person name="Andeer P.F."/>
            <person name="Li Z."/>
            <person name="Crits-Christoph A."/>
            <person name="Burstein D."/>
            <person name="Anantharaman K."/>
            <person name="Lane K.R."/>
            <person name="Thomas B.C."/>
            <person name="Pan C."/>
            <person name="Northen T.R."/>
            <person name="Banfield J.F."/>
        </authorList>
    </citation>
    <scope>NUCLEOTIDE SEQUENCE [LARGE SCALE GENOMIC DNA]</scope>
    <source>
        <strain evidence="6">WS_3</strain>
    </source>
</reference>
<accession>A0A538SAY5</accession>
<dbReference type="SUPFAM" id="SSF48264">
    <property type="entry name" value="Cytochrome P450"/>
    <property type="match status" value="1"/>
</dbReference>
<keyword evidence="4" id="KW-0503">Monooxygenase</keyword>
<dbReference type="GO" id="GO:0005506">
    <property type="term" value="F:iron ion binding"/>
    <property type="evidence" value="ECO:0007669"/>
    <property type="project" value="InterPro"/>
</dbReference>
<dbReference type="InterPro" id="IPR050121">
    <property type="entry name" value="Cytochrome_P450_monoxygenase"/>
</dbReference>
<feature type="region of interest" description="Disordered" evidence="5">
    <location>
        <begin position="1"/>
        <end position="36"/>
    </location>
</feature>
<dbReference type="InterPro" id="IPR002401">
    <property type="entry name" value="Cyt_P450_E_grp-I"/>
</dbReference>
<dbReference type="InterPro" id="IPR017972">
    <property type="entry name" value="Cyt_P450_CS"/>
</dbReference>
<dbReference type="InterPro" id="IPR001128">
    <property type="entry name" value="Cyt_P450"/>
</dbReference>
<dbReference type="PRINTS" id="PR00463">
    <property type="entry name" value="EP450I"/>
</dbReference>
<dbReference type="PROSITE" id="PS00086">
    <property type="entry name" value="CYTOCHROME_P450"/>
    <property type="match status" value="1"/>
</dbReference>
<dbReference type="CDD" id="cd11053">
    <property type="entry name" value="CYP110-like"/>
    <property type="match status" value="1"/>
</dbReference>
<keyword evidence="3 4" id="KW-0408">Iron</keyword>
<gene>
    <name evidence="6" type="ORF">E6K73_11845</name>
</gene>